<name>A0ACC1QZC6_9HYPO</name>
<gene>
    <name evidence="1" type="ORF">NLG97_g3423</name>
</gene>
<protein>
    <submittedName>
        <fullName evidence="1">Uncharacterized protein</fullName>
    </submittedName>
</protein>
<keyword evidence="2" id="KW-1185">Reference proteome</keyword>
<dbReference type="Proteomes" id="UP001148737">
    <property type="component" value="Unassembled WGS sequence"/>
</dbReference>
<proteinExistence type="predicted"/>
<reference evidence="1" key="1">
    <citation type="submission" date="2022-07" db="EMBL/GenBank/DDBJ databases">
        <title>Genome Sequence of Lecanicillium saksenae.</title>
        <authorList>
            <person name="Buettner E."/>
        </authorList>
    </citation>
    <scope>NUCLEOTIDE SEQUENCE</scope>
    <source>
        <strain evidence="1">VT-O1</strain>
    </source>
</reference>
<comment type="caution">
    <text evidence="1">The sequence shown here is derived from an EMBL/GenBank/DDBJ whole genome shotgun (WGS) entry which is preliminary data.</text>
</comment>
<evidence type="ECO:0000313" key="2">
    <source>
        <dbReference type="Proteomes" id="UP001148737"/>
    </source>
</evidence>
<sequence length="335" mass="36579">MKFSKILSSLMAMNGLVQAHPGEDHTAELALRHEYFKRNAGNLAHCAPKLRSTGVTARSVSRRSATVQGLRKKRGLTTKRGEYQVDSGYTIDTDPTVLFSSNSSCALAPEEVVGPYYVEGERIRSDLVEDQQGIPLALDIQFVDSSTCSPIEGAYIDIWSCNSTGVYGGVVARRNGDGTGDPSNLYNSWLRGVQKTDDDGVVQFSTLFPGHYEGRTIHIHTMAHLNARRLSNGTLFDTVAAYVGQIYFDQDLNNRTNNYWPYTSNTQSVTLNDDDGILQADLKAGGNPYAEYSLLGDSLEDGILAWITFGINVTNSETVTPVATYHPALSTGFGN</sequence>
<evidence type="ECO:0000313" key="1">
    <source>
        <dbReference type="EMBL" id="KAJ3495397.1"/>
    </source>
</evidence>
<dbReference type="EMBL" id="JANAKD010000286">
    <property type="protein sequence ID" value="KAJ3495397.1"/>
    <property type="molecule type" value="Genomic_DNA"/>
</dbReference>
<organism evidence="1 2">
    <name type="scientific">Lecanicillium saksenae</name>
    <dbReference type="NCBI Taxonomy" id="468837"/>
    <lineage>
        <taxon>Eukaryota</taxon>
        <taxon>Fungi</taxon>
        <taxon>Dikarya</taxon>
        <taxon>Ascomycota</taxon>
        <taxon>Pezizomycotina</taxon>
        <taxon>Sordariomycetes</taxon>
        <taxon>Hypocreomycetidae</taxon>
        <taxon>Hypocreales</taxon>
        <taxon>Cordycipitaceae</taxon>
        <taxon>Lecanicillium</taxon>
    </lineage>
</organism>
<accession>A0ACC1QZC6</accession>